<dbReference type="AlphaFoldDB" id="A0A0K0DCS1"/>
<protein>
    <submittedName>
        <fullName evidence="2">BAR domain-containing protein</fullName>
    </submittedName>
</protein>
<proteinExistence type="predicted"/>
<keyword evidence="1" id="KW-1185">Reference proteome</keyword>
<reference evidence="1" key="1">
    <citation type="submission" date="2012-09" db="EMBL/GenBank/DDBJ databases">
        <authorList>
            <person name="Martin A.A."/>
        </authorList>
    </citation>
    <scope>NUCLEOTIDE SEQUENCE</scope>
</reference>
<dbReference type="Proteomes" id="UP000035642">
    <property type="component" value="Unassembled WGS sequence"/>
</dbReference>
<name>A0A0K0DCS1_ANGCA</name>
<organism evidence="1 2">
    <name type="scientific">Angiostrongylus cantonensis</name>
    <name type="common">Rat lungworm</name>
    <dbReference type="NCBI Taxonomy" id="6313"/>
    <lineage>
        <taxon>Eukaryota</taxon>
        <taxon>Metazoa</taxon>
        <taxon>Ecdysozoa</taxon>
        <taxon>Nematoda</taxon>
        <taxon>Chromadorea</taxon>
        <taxon>Rhabditida</taxon>
        <taxon>Rhabditina</taxon>
        <taxon>Rhabditomorpha</taxon>
        <taxon>Strongyloidea</taxon>
        <taxon>Metastrongylidae</taxon>
        <taxon>Angiostrongylus</taxon>
    </lineage>
</organism>
<dbReference type="WBParaSite" id="ACAC_0000841001-mRNA-1">
    <property type="protein sequence ID" value="ACAC_0000841001-mRNA-1"/>
    <property type="gene ID" value="ACAC_0000841001"/>
</dbReference>
<reference evidence="2" key="2">
    <citation type="submission" date="2017-02" db="UniProtKB">
        <authorList>
            <consortium name="WormBaseParasite"/>
        </authorList>
    </citation>
    <scope>IDENTIFICATION</scope>
</reference>
<accession>A0A0K0DCS1</accession>
<evidence type="ECO:0000313" key="1">
    <source>
        <dbReference type="Proteomes" id="UP000035642"/>
    </source>
</evidence>
<evidence type="ECO:0000313" key="2">
    <source>
        <dbReference type="WBParaSite" id="ACAC_0000841001-mRNA-1"/>
    </source>
</evidence>
<sequence length="102" mass="11661">MTIKVQRELDELATIFEKTHPMLPNIEDEFAQYSSAVEEAIGNIFEYLVHSLYLTLSLLSLTARLFEIMVPTKGSDQGEQVLAGESARFNAAEPHRREVWDY</sequence>